<dbReference type="InterPro" id="IPR049516">
    <property type="entry name" value="FAD-depend_C"/>
</dbReference>
<dbReference type="Pfam" id="PF21688">
    <property type="entry name" value="FAD-depend_C"/>
    <property type="match status" value="1"/>
</dbReference>
<evidence type="ECO:0000259" key="3">
    <source>
        <dbReference type="Pfam" id="PF00890"/>
    </source>
</evidence>
<dbReference type="InterPro" id="IPR028348">
    <property type="entry name" value="FAD-binding_protein"/>
</dbReference>
<proteinExistence type="predicted"/>
<feature type="domain" description="FAD-dependent protein C-terminal" evidence="4">
    <location>
        <begin position="235"/>
        <end position="421"/>
    </location>
</feature>
<comment type="caution">
    <text evidence="5">The sequence shown here is derived from an EMBL/GenBank/DDBJ whole genome shotgun (WGS) entry which is preliminary data.</text>
</comment>
<dbReference type="Pfam" id="PF00890">
    <property type="entry name" value="FAD_binding_2"/>
    <property type="match status" value="1"/>
</dbReference>
<dbReference type="PIRSF" id="PIRSF038984">
    <property type="entry name" value="FAD_binding_protein"/>
    <property type="match status" value="1"/>
</dbReference>
<dbReference type="PANTHER" id="PTHR43106">
    <property type="entry name" value="DEHYDROGENASE-RELATED"/>
    <property type="match status" value="1"/>
</dbReference>
<protein>
    <submittedName>
        <fullName evidence="5">FAD-binding protein</fullName>
    </submittedName>
</protein>
<reference evidence="5 6" key="1">
    <citation type="submission" date="2022-01" db="EMBL/GenBank/DDBJ databases">
        <title>Collection of gut derived symbiotic bacterial strains cultured from healthy donors.</title>
        <authorList>
            <person name="Lin H."/>
            <person name="Kohout C."/>
            <person name="Waligurski E."/>
            <person name="Pamer E.G."/>
        </authorList>
    </citation>
    <scope>NUCLEOTIDE SEQUENCE [LARGE SCALE GENOMIC DNA]</scope>
    <source>
        <strain evidence="5 6">DFI.7.58</strain>
    </source>
</reference>
<keyword evidence="1" id="KW-0285">Flavoprotein</keyword>
<dbReference type="Gene3D" id="3.50.50.60">
    <property type="entry name" value="FAD/NAD(P)-binding domain"/>
    <property type="match status" value="3"/>
</dbReference>
<gene>
    <name evidence="5" type="ORF">L0P57_04545</name>
</gene>
<feature type="domain" description="FAD-dependent oxidoreductase 2 FAD-binding" evidence="3">
    <location>
        <begin position="151"/>
        <end position="223"/>
    </location>
</feature>
<name>A0ABS9MI68_9FIRM</name>
<accession>A0ABS9MI68</accession>
<evidence type="ECO:0000313" key="6">
    <source>
        <dbReference type="Proteomes" id="UP001298681"/>
    </source>
</evidence>
<sequence>MMYDYDLLIIGAGPAGIFTALEMNRLAPEKKVLVVDSGSSIDHRACPARTSGQCAHCKTCSIMNGWAGAGAFSDGKLSLSEEVGGNLTDYLPVDTVRQLIHYADEIYLQFGAPKKIYGKSDKFAEELAYEAHKENIQLIPCPVRHMGTEYSFEVLRAMYQYLAACPNFTFWEHTTAETLLVEEGTVQGAWLTNSKGERKLVRAPYVIAAPGRGGADWLHGIAQQNGLSTKNNAVDIGVRVEVPNAVMDRLTTHLYEAKLVYYSDTFENKVRTFCMNPGGIVSEEHYDGEDGGIAVVNGHSYADEDKRTENTNFAMLVSTEFTEPFHQPIEYGRYIAQLGNMLTGGGIMVQRLGDLLKGRRTDVSRLKKSTTIPTLKNAVPGDLSFVLPHRHLTSIVEALRAFDKLAPGLYSKNTLLYGVEVKFYSSKIAVQSNFETEVKNLYAIGDGAGITRGLMQASVTGIVVARDIAEKAKA</sequence>
<keyword evidence="6" id="KW-1185">Reference proteome</keyword>
<dbReference type="InterPro" id="IPR036188">
    <property type="entry name" value="FAD/NAD-bd_sf"/>
</dbReference>
<dbReference type="SUPFAM" id="SSF51905">
    <property type="entry name" value="FAD/NAD(P)-binding domain"/>
    <property type="match status" value="1"/>
</dbReference>
<evidence type="ECO:0000313" key="5">
    <source>
        <dbReference type="EMBL" id="MCG4610203.1"/>
    </source>
</evidence>
<dbReference type="Proteomes" id="UP001298681">
    <property type="component" value="Unassembled WGS sequence"/>
</dbReference>
<keyword evidence="2" id="KW-0560">Oxidoreductase</keyword>
<evidence type="ECO:0000256" key="1">
    <source>
        <dbReference type="ARBA" id="ARBA00022630"/>
    </source>
</evidence>
<dbReference type="EMBL" id="JAKNHQ010000004">
    <property type="protein sequence ID" value="MCG4610203.1"/>
    <property type="molecule type" value="Genomic_DNA"/>
</dbReference>
<dbReference type="InterPro" id="IPR003953">
    <property type="entry name" value="FAD-dep_OxRdtase_2_FAD-bd"/>
</dbReference>
<evidence type="ECO:0000256" key="2">
    <source>
        <dbReference type="ARBA" id="ARBA00023002"/>
    </source>
</evidence>
<dbReference type="PANTHER" id="PTHR43106:SF1">
    <property type="entry name" value="DEHYDROGENASE-RELATED"/>
    <property type="match status" value="1"/>
</dbReference>
<evidence type="ECO:0000259" key="4">
    <source>
        <dbReference type="Pfam" id="PF21688"/>
    </source>
</evidence>
<organism evidence="5 6">
    <name type="scientific">Anaeromassilibacillus senegalensis</name>
    <dbReference type="NCBI Taxonomy" id="1673717"/>
    <lineage>
        <taxon>Bacteria</taxon>
        <taxon>Bacillati</taxon>
        <taxon>Bacillota</taxon>
        <taxon>Clostridia</taxon>
        <taxon>Eubacteriales</taxon>
        <taxon>Acutalibacteraceae</taxon>
        <taxon>Anaeromassilibacillus</taxon>
    </lineage>
</organism>